<feature type="compositionally biased region" description="Polar residues" evidence="3">
    <location>
        <begin position="98"/>
        <end position="109"/>
    </location>
</feature>
<dbReference type="STRING" id="4955.A0A1G4MB70"/>
<dbReference type="EMBL" id="LT598492">
    <property type="protein sequence ID" value="SCW01048.1"/>
    <property type="molecule type" value="Genomic_DNA"/>
</dbReference>
<proteinExistence type="inferred from homology"/>
<feature type="compositionally biased region" description="Basic and acidic residues" evidence="3">
    <location>
        <begin position="49"/>
        <end position="66"/>
    </location>
</feature>
<dbReference type="OrthoDB" id="6022at2759"/>
<comment type="similarity">
    <text evidence="1">Belongs to the CWC26 family.</text>
</comment>
<feature type="region of interest" description="Disordered" evidence="3">
    <location>
        <begin position="89"/>
        <end position="115"/>
    </location>
</feature>
<dbReference type="Pfam" id="PF09736">
    <property type="entry name" value="Bud13"/>
    <property type="match status" value="1"/>
</dbReference>
<dbReference type="PANTHER" id="PTHR31809:SF0">
    <property type="entry name" value="BUD13 HOMOLOG"/>
    <property type="match status" value="1"/>
</dbReference>
<dbReference type="GO" id="GO:0070274">
    <property type="term" value="C:RES complex"/>
    <property type="evidence" value="ECO:0007669"/>
    <property type="project" value="TreeGrafter"/>
</dbReference>
<dbReference type="Proteomes" id="UP000190831">
    <property type="component" value="Chromosome D"/>
</dbReference>
<gene>
    <name evidence="4" type="ORF">LAFE_0D03928G</name>
</gene>
<keyword evidence="5" id="KW-1185">Reference proteome</keyword>
<dbReference type="InterPro" id="IPR018609">
    <property type="entry name" value="Bud13"/>
</dbReference>
<dbReference type="OMA" id="NGFENRW"/>
<dbReference type="PANTHER" id="PTHR31809">
    <property type="entry name" value="BUD13 HOMOLOG"/>
    <property type="match status" value="1"/>
</dbReference>
<organism evidence="4 5">
    <name type="scientific">Lachancea fermentati</name>
    <name type="common">Zygosaccharomyces fermentati</name>
    <dbReference type="NCBI Taxonomy" id="4955"/>
    <lineage>
        <taxon>Eukaryota</taxon>
        <taxon>Fungi</taxon>
        <taxon>Dikarya</taxon>
        <taxon>Ascomycota</taxon>
        <taxon>Saccharomycotina</taxon>
        <taxon>Saccharomycetes</taxon>
        <taxon>Saccharomycetales</taxon>
        <taxon>Saccharomycetaceae</taxon>
        <taxon>Lachancea</taxon>
    </lineage>
</organism>
<evidence type="ECO:0000256" key="3">
    <source>
        <dbReference type="SAM" id="MobiDB-lite"/>
    </source>
</evidence>
<protein>
    <recommendedName>
        <fullName evidence="2">Pre-mRNA-splicing factor CWC26</fullName>
    </recommendedName>
</protein>
<feature type="region of interest" description="Disordered" evidence="3">
    <location>
        <begin position="1"/>
        <end position="66"/>
    </location>
</feature>
<name>A0A1G4MB70_LACFM</name>
<dbReference type="InterPro" id="IPR051112">
    <property type="entry name" value="CWC26_splicing_factor"/>
</dbReference>
<feature type="compositionally biased region" description="Basic residues" evidence="3">
    <location>
        <begin position="15"/>
        <end position="26"/>
    </location>
</feature>
<dbReference type="GO" id="GO:0003723">
    <property type="term" value="F:RNA binding"/>
    <property type="evidence" value="ECO:0007669"/>
    <property type="project" value="TreeGrafter"/>
</dbReference>
<dbReference type="GO" id="GO:0005684">
    <property type="term" value="C:U2-type spliceosomal complex"/>
    <property type="evidence" value="ECO:0007669"/>
    <property type="project" value="TreeGrafter"/>
</dbReference>
<evidence type="ECO:0000313" key="5">
    <source>
        <dbReference type="Proteomes" id="UP000190831"/>
    </source>
</evidence>
<dbReference type="GO" id="GO:0000398">
    <property type="term" value="P:mRNA splicing, via spliceosome"/>
    <property type="evidence" value="ECO:0007669"/>
    <property type="project" value="TreeGrafter"/>
</dbReference>
<evidence type="ECO:0000313" key="4">
    <source>
        <dbReference type="EMBL" id="SCW01048.1"/>
    </source>
</evidence>
<dbReference type="AlphaFoldDB" id="A0A1G4MB70"/>
<evidence type="ECO:0000256" key="1">
    <source>
        <dbReference type="ARBA" id="ARBA00011069"/>
    </source>
</evidence>
<reference evidence="4 5" key="1">
    <citation type="submission" date="2016-03" db="EMBL/GenBank/DDBJ databases">
        <authorList>
            <person name="Devillers H."/>
        </authorList>
    </citation>
    <scope>NUCLEOTIDE SEQUENCE [LARGE SCALE GENOMIC DNA]</scope>
    <source>
        <strain evidence="4">CBS 6772</strain>
    </source>
</reference>
<sequence length="279" mass="32167">MSLNEYLAKAYGPAKPKKEKTKRKKKERDVPSTQVIEASNVIGISDENPPLRDTNKVVQSRTERTSKWKNLKTNELVNSLKGNVLHVDEEPANRPHTSKNQIASSTGGLQTAEEAAQRMKEVEEINRKEATASAANTKTTYRDSKGRKIENYEEFIRSKEEDTALREQQRKQEIRDLNKGEYQMLQAQGKLPRPNSEETLSFEDPIQIFKPSNDDTNVKTSILGRKIYQKVYPENRFGIAPGWRWDGVDRSNGFEKKWFAKQNEINETKIKSFTLKEEY</sequence>
<evidence type="ECO:0000256" key="2">
    <source>
        <dbReference type="ARBA" id="ARBA00020644"/>
    </source>
</evidence>
<accession>A0A1G4MB70</accession>